<dbReference type="GeneID" id="4621942"/>
<feature type="transmembrane region" description="Helical" evidence="6">
    <location>
        <begin position="188"/>
        <end position="207"/>
    </location>
</feature>
<dbReference type="Pfam" id="PF01184">
    <property type="entry name" value="Gpr1_Fun34_YaaH"/>
    <property type="match status" value="1"/>
</dbReference>
<dbReference type="eggNOG" id="ENOG502QSVX">
    <property type="taxonomic scope" value="Eukaryota"/>
</dbReference>
<name>Q754C6_EREGS</name>
<accession>Q754C6</accession>
<dbReference type="InterPro" id="IPR051633">
    <property type="entry name" value="AceTr"/>
</dbReference>
<keyword evidence="3 6" id="KW-0812">Transmembrane</keyword>
<dbReference type="OrthoDB" id="3648309at2759"/>
<reference evidence="7 8" key="1">
    <citation type="journal article" date="2004" name="Science">
        <title>The Ashbya gossypii genome as a tool for mapping the ancient Saccharomyces cerevisiae genome.</title>
        <authorList>
            <person name="Dietrich F.S."/>
            <person name="Voegeli S."/>
            <person name="Brachat S."/>
            <person name="Lerch A."/>
            <person name="Gates K."/>
            <person name="Steiner S."/>
            <person name="Mohr C."/>
            <person name="Pohlmann R."/>
            <person name="Luedi P."/>
            <person name="Choi S."/>
            <person name="Wing R.A."/>
            <person name="Flavier A."/>
            <person name="Gaffney T.D."/>
            <person name="Philippsen P."/>
        </authorList>
    </citation>
    <scope>NUCLEOTIDE SEQUENCE [LARGE SCALE GENOMIC DNA]</scope>
    <source>
        <strain evidence="8">ATCC 10895 / CBS 109.51 / FGSC 9923 / NRRL Y-1056</strain>
    </source>
</reference>
<dbReference type="NCBIfam" id="NF038013">
    <property type="entry name" value="AceTr_1"/>
    <property type="match status" value="1"/>
</dbReference>
<protein>
    <submittedName>
        <fullName evidence="7">AFR144Wp</fullName>
    </submittedName>
</protein>
<dbReference type="OMA" id="CINTDQF"/>
<dbReference type="GO" id="GO:0015123">
    <property type="term" value="F:acetate transmembrane transporter activity"/>
    <property type="evidence" value="ECO:0000318"/>
    <property type="project" value="GO_Central"/>
</dbReference>
<dbReference type="HOGENOM" id="CLU_051062_0_0_1"/>
<dbReference type="GO" id="GO:0005886">
    <property type="term" value="C:plasma membrane"/>
    <property type="evidence" value="ECO:0000318"/>
    <property type="project" value="GO_Central"/>
</dbReference>
<evidence type="ECO:0000256" key="6">
    <source>
        <dbReference type="SAM" id="Phobius"/>
    </source>
</evidence>
<evidence type="ECO:0000256" key="5">
    <source>
        <dbReference type="ARBA" id="ARBA00023136"/>
    </source>
</evidence>
<dbReference type="PANTHER" id="PTHR31123">
    <property type="entry name" value="ACCUMULATION OF DYADS PROTEIN 2-RELATED"/>
    <property type="match status" value="1"/>
</dbReference>
<evidence type="ECO:0000256" key="3">
    <source>
        <dbReference type="ARBA" id="ARBA00022692"/>
    </source>
</evidence>
<dbReference type="InterPro" id="IPR000791">
    <property type="entry name" value="Gpr1/Fun34/SatP-like"/>
</dbReference>
<gene>
    <name evidence="7" type="ORF">AGOS_AFR144W</name>
</gene>
<dbReference type="STRING" id="284811.Q754C6"/>
<dbReference type="Proteomes" id="UP000000591">
    <property type="component" value="Chromosome VI"/>
</dbReference>
<keyword evidence="8" id="KW-1185">Reference proteome</keyword>
<feature type="transmembrane region" description="Helical" evidence="6">
    <location>
        <begin position="70"/>
        <end position="87"/>
    </location>
</feature>
<dbReference type="InParanoid" id="Q754C6"/>
<keyword evidence="4 6" id="KW-1133">Transmembrane helix</keyword>
<reference evidence="8" key="2">
    <citation type="journal article" date="2013" name="G3 (Bethesda)">
        <title>Genomes of Ashbya fungi isolated from insects reveal four mating-type loci, numerous translocations, lack of transposons, and distinct gene duplications.</title>
        <authorList>
            <person name="Dietrich F.S."/>
            <person name="Voegeli S."/>
            <person name="Kuo S."/>
            <person name="Philippsen P."/>
        </authorList>
    </citation>
    <scope>GENOME REANNOTATION</scope>
    <source>
        <strain evidence="8">ATCC 10895 / CBS 109.51 / FGSC 9923 / NRRL Y-1056</strain>
    </source>
</reference>
<evidence type="ECO:0000256" key="1">
    <source>
        <dbReference type="ARBA" id="ARBA00004141"/>
    </source>
</evidence>
<proteinExistence type="inferred from homology"/>
<evidence type="ECO:0000256" key="2">
    <source>
        <dbReference type="ARBA" id="ARBA00005587"/>
    </source>
</evidence>
<dbReference type="FunCoup" id="Q754C6">
    <property type="interactions" value="53"/>
</dbReference>
<comment type="subcellular location">
    <subcellularLocation>
        <location evidence="1">Membrane</location>
        <topology evidence="1">Multi-pass membrane protein</topology>
    </subcellularLocation>
</comment>
<evidence type="ECO:0000313" key="8">
    <source>
        <dbReference type="Proteomes" id="UP000000591"/>
    </source>
</evidence>
<feature type="transmembrane region" description="Helical" evidence="6">
    <location>
        <begin position="99"/>
        <end position="122"/>
    </location>
</feature>
<dbReference type="RefSeq" id="NP_985691.1">
    <property type="nucleotide sequence ID" value="NM_211045.1"/>
</dbReference>
<sequence length="260" mass="28327">MDTVGSQDLEKAGMREGSSCKTQECVETLEDRVTSVGLEGDYVRLGTQLFRRQDLQAALGTFRAPLADPVPLGLSSFSFSCMILGLYNAEVLGVTNHQLLVGVAFFLGGLAQLLAGLLSFAVGNTFGLTVFSIFGSFWFCQGAIITNSFGVLQSFEQDPEMLRNATGLFQLCWFVFTFLMLLCSLKSSWSLFALLVTLDLTFLLLAIGNFSNNPVLGRAAGWTGFVSSICGWYTLYAEMSNLGNTYLPLPKLHMPHSMVA</sequence>
<feature type="transmembrane region" description="Helical" evidence="6">
    <location>
        <begin position="164"/>
        <end position="182"/>
    </location>
</feature>
<evidence type="ECO:0000313" key="7">
    <source>
        <dbReference type="EMBL" id="AAS53515.1"/>
    </source>
</evidence>
<dbReference type="KEGG" id="ago:AGOS_AFR144W"/>
<evidence type="ECO:0000256" key="4">
    <source>
        <dbReference type="ARBA" id="ARBA00022989"/>
    </source>
</evidence>
<feature type="transmembrane region" description="Helical" evidence="6">
    <location>
        <begin position="219"/>
        <end position="236"/>
    </location>
</feature>
<feature type="transmembrane region" description="Helical" evidence="6">
    <location>
        <begin position="128"/>
        <end position="152"/>
    </location>
</feature>
<keyword evidence="5 6" id="KW-0472">Membrane</keyword>
<dbReference type="EMBL" id="AE016819">
    <property type="protein sequence ID" value="AAS53515.1"/>
    <property type="molecule type" value="Genomic_DNA"/>
</dbReference>
<comment type="similarity">
    <text evidence="2">Belongs to the acetate uptake transporter (AceTr) (TC 2.A.96) family.</text>
</comment>
<organism evidence="7 8">
    <name type="scientific">Eremothecium gossypii (strain ATCC 10895 / CBS 109.51 / FGSC 9923 / NRRL Y-1056)</name>
    <name type="common">Yeast</name>
    <name type="synonym">Ashbya gossypii</name>
    <dbReference type="NCBI Taxonomy" id="284811"/>
    <lineage>
        <taxon>Eukaryota</taxon>
        <taxon>Fungi</taxon>
        <taxon>Dikarya</taxon>
        <taxon>Ascomycota</taxon>
        <taxon>Saccharomycotina</taxon>
        <taxon>Saccharomycetes</taxon>
        <taxon>Saccharomycetales</taxon>
        <taxon>Saccharomycetaceae</taxon>
        <taxon>Eremothecium</taxon>
    </lineage>
</organism>
<dbReference type="PANTHER" id="PTHR31123:SF3">
    <property type="entry name" value="AMMONIA TRANSPORT OUTWARD PROTEIN 3"/>
    <property type="match status" value="1"/>
</dbReference>
<dbReference type="AlphaFoldDB" id="Q754C6"/>